<dbReference type="GO" id="GO:0043190">
    <property type="term" value="C:ATP-binding cassette (ABC) transporter complex"/>
    <property type="evidence" value="ECO:0007669"/>
    <property type="project" value="InterPro"/>
</dbReference>
<reference evidence="3 4" key="1">
    <citation type="submission" date="2018-11" db="EMBL/GenBank/DDBJ databases">
        <title>Rhizobium chutanense sp. nov., isolated from root nodules of Phaseolus vulgaris in China.</title>
        <authorList>
            <person name="Huo Y."/>
        </authorList>
    </citation>
    <scope>NUCLEOTIDE SEQUENCE [LARGE SCALE GENOMIC DNA]</scope>
    <source>
        <strain evidence="3 4">C16</strain>
    </source>
</reference>
<dbReference type="Pfam" id="PF04069">
    <property type="entry name" value="OpuAC"/>
    <property type="match status" value="1"/>
</dbReference>
<feature type="chain" id="PRO_5018542071" evidence="1">
    <location>
        <begin position="23"/>
        <end position="318"/>
    </location>
</feature>
<dbReference type="AlphaFoldDB" id="A0A3S0QDF8"/>
<accession>A0A3S0QDF8</accession>
<dbReference type="InterPro" id="IPR007210">
    <property type="entry name" value="ABC_Gly_betaine_transp_sub-bd"/>
</dbReference>
<dbReference type="OrthoDB" id="7805658at2"/>
<evidence type="ECO:0000256" key="1">
    <source>
        <dbReference type="SAM" id="SignalP"/>
    </source>
</evidence>
<name>A0A3S0QDF8_9HYPH</name>
<comment type="caution">
    <text evidence="3">The sequence shown here is derived from an EMBL/GenBank/DDBJ whole genome shotgun (WGS) entry which is preliminary data.</text>
</comment>
<dbReference type="Gene3D" id="3.40.190.10">
    <property type="entry name" value="Periplasmic binding protein-like II"/>
    <property type="match status" value="1"/>
</dbReference>
<feature type="domain" description="ABC-type glycine betaine transport system substrate-binding" evidence="2">
    <location>
        <begin position="30"/>
        <end position="304"/>
    </location>
</feature>
<proteinExistence type="predicted"/>
<dbReference type="GO" id="GO:0022857">
    <property type="term" value="F:transmembrane transporter activity"/>
    <property type="evidence" value="ECO:0007669"/>
    <property type="project" value="InterPro"/>
</dbReference>
<organism evidence="3 4">
    <name type="scientific">Rhizobium chutanense</name>
    <dbReference type="NCBI Taxonomy" id="2035448"/>
    <lineage>
        <taxon>Bacteria</taxon>
        <taxon>Pseudomonadati</taxon>
        <taxon>Pseudomonadota</taxon>
        <taxon>Alphaproteobacteria</taxon>
        <taxon>Hyphomicrobiales</taxon>
        <taxon>Rhizobiaceae</taxon>
        <taxon>Rhizobium/Agrobacterium group</taxon>
        <taxon>Rhizobium</taxon>
    </lineage>
</organism>
<evidence type="ECO:0000313" key="4">
    <source>
        <dbReference type="Proteomes" id="UP000278081"/>
    </source>
</evidence>
<feature type="signal peptide" evidence="1">
    <location>
        <begin position="1"/>
        <end position="22"/>
    </location>
</feature>
<evidence type="ECO:0000313" key="3">
    <source>
        <dbReference type="EMBL" id="RUM02093.1"/>
    </source>
</evidence>
<keyword evidence="1" id="KW-0732">Signal</keyword>
<protein>
    <submittedName>
        <fullName evidence="3">ABC transporter</fullName>
    </submittedName>
</protein>
<dbReference type="CDD" id="cd13643">
    <property type="entry name" value="PBP2_BCP_2"/>
    <property type="match status" value="1"/>
</dbReference>
<dbReference type="Proteomes" id="UP000278081">
    <property type="component" value="Unassembled WGS sequence"/>
</dbReference>
<evidence type="ECO:0000259" key="2">
    <source>
        <dbReference type="Pfam" id="PF04069"/>
    </source>
</evidence>
<gene>
    <name evidence="3" type="ORF">EFR84_21435</name>
</gene>
<sequence>MKRLISSAIMALSVATASPSMAFQPESDQTIKLMIADWSSMAIDTEILNVILSTYGYKVEKVVADDTARYPGFEAGDLTIALETWQTTQNEVFAASLATGKILDMGELGPHAKEDWWYPAYMEEKCPGLPDWKALKNCAAAFSTPETAPKGRYLGAPVSWGGYDEERIKALDLPFEVVHAGTDAAMFAELKSAYERKAPIILWVYEPHWAPTVFKGSFIKFPPYEPACYSDPSWGVNPKAAYDCSKPEGWIKKMAWAGGEKIWPCAYDITRKFTIDGKELGQLVYEVDVNGRTVEDVAMEWAKKNETTWRSWAACAEK</sequence>
<dbReference type="EMBL" id="RJTJ01000020">
    <property type="protein sequence ID" value="RUM02093.1"/>
    <property type="molecule type" value="Genomic_DNA"/>
</dbReference>
<dbReference type="RefSeq" id="WP_126910637.1">
    <property type="nucleotide sequence ID" value="NZ_ML133767.1"/>
</dbReference>
<dbReference type="SUPFAM" id="SSF53850">
    <property type="entry name" value="Periplasmic binding protein-like II"/>
    <property type="match status" value="1"/>
</dbReference>
<dbReference type="Gene3D" id="3.40.190.100">
    <property type="entry name" value="Glycine betaine-binding periplasmic protein, domain 2"/>
    <property type="match status" value="1"/>
</dbReference>